<dbReference type="InterPro" id="IPR035965">
    <property type="entry name" value="PAS-like_dom_sf"/>
</dbReference>
<dbReference type="SUPFAM" id="SSF55785">
    <property type="entry name" value="PYP-like sensor domain (PAS domain)"/>
    <property type="match status" value="1"/>
</dbReference>
<dbReference type="Gene3D" id="3.30.450.20">
    <property type="entry name" value="PAS domain"/>
    <property type="match status" value="1"/>
</dbReference>
<dbReference type="PRINTS" id="PR01590">
    <property type="entry name" value="HTHFIS"/>
</dbReference>
<dbReference type="InterPro" id="IPR013656">
    <property type="entry name" value="PAS_4"/>
</dbReference>
<evidence type="ECO:0000259" key="6">
    <source>
        <dbReference type="PROSITE" id="PS50112"/>
    </source>
</evidence>
<dbReference type="Pfam" id="PF02954">
    <property type="entry name" value="HTH_8"/>
    <property type="match status" value="1"/>
</dbReference>
<dbReference type="SMART" id="SM00382">
    <property type="entry name" value="AAA"/>
    <property type="match status" value="1"/>
</dbReference>
<gene>
    <name evidence="7" type="ORF">HMPREF1476_00308</name>
</gene>
<protein>
    <recommendedName>
        <fullName evidence="9">PAS domain S-box protein</fullName>
    </recommendedName>
</protein>
<keyword evidence="1" id="KW-0547">Nucleotide-binding</keyword>
<dbReference type="EMBL" id="ATCF01000004">
    <property type="protein sequence ID" value="EPE02072.1"/>
    <property type="molecule type" value="Genomic_DNA"/>
</dbReference>
<dbReference type="InterPro" id="IPR000014">
    <property type="entry name" value="PAS"/>
</dbReference>
<dbReference type="SUPFAM" id="SSF52540">
    <property type="entry name" value="P-loop containing nucleoside triphosphate hydrolases"/>
    <property type="match status" value="1"/>
</dbReference>
<dbReference type="AlphaFoldDB" id="S3BNW6"/>
<proteinExistence type="predicted"/>
<keyword evidence="3" id="KW-0805">Transcription regulation</keyword>
<feature type="domain" description="Sigma-54 factor interaction" evidence="5">
    <location>
        <begin position="167"/>
        <end position="395"/>
    </location>
</feature>
<evidence type="ECO:0000256" key="4">
    <source>
        <dbReference type="ARBA" id="ARBA00023163"/>
    </source>
</evidence>
<dbReference type="eggNOG" id="COG3829">
    <property type="taxonomic scope" value="Bacteria"/>
</dbReference>
<feature type="domain" description="PAS" evidence="6">
    <location>
        <begin position="21"/>
        <end position="85"/>
    </location>
</feature>
<dbReference type="Gene3D" id="3.40.50.300">
    <property type="entry name" value="P-loop containing nucleotide triphosphate hydrolases"/>
    <property type="match status" value="1"/>
</dbReference>
<comment type="caution">
    <text evidence="7">The sequence shown here is derived from an EMBL/GenBank/DDBJ whole genome shotgun (WGS) entry which is preliminary data.</text>
</comment>
<dbReference type="InterPro" id="IPR027417">
    <property type="entry name" value="P-loop_NTPase"/>
</dbReference>
<dbReference type="GO" id="GO:0005524">
    <property type="term" value="F:ATP binding"/>
    <property type="evidence" value="ECO:0007669"/>
    <property type="project" value="UniProtKB-KW"/>
</dbReference>
<dbReference type="CDD" id="cd00009">
    <property type="entry name" value="AAA"/>
    <property type="match status" value="1"/>
</dbReference>
<dbReference type="PANTHER" id="PTHR32071">
    <property type="entry name" value="TRANSCRIPTIONAL REGULATORY PROTEIN"/>
    <property type="match status" value="1"/>
</dbReference>
<dbReference type="HOGENOM" id="CLU_000445_8_1_4"/>
<dbReference type="InterPro" id="IPR058031">
    <property type="entry name" value="AAA_lid_NorR"/>
</dbReference>
<sequence>MIESKSKIASLEESNAYIQKILNSMKLFLDCLHFPIAIINVEGRYVYYNEESAEIDGCSREFALGNLLLNVYKKMRPEESTMLQSLQTGRCYSSHEQNYFNARGKLLNYMHTTTPLFNQIGQTVGAIEIGWDVSQITKLQNQILLLTKKLQSRQNKQIRPGESSVKIITRSPLMLKIIEDARMLAASNVPVVIMGESGTGKELIAQLIQSESNRKNNVFVTLNCGALTETLIDSSLFGTIKGAFTGADNSQGYLEFANGGTLFLDEFNSMPPSMQVKLLRFLQNRTFSRVGSPKQLTSDVRIIVAMNENPLRLIEKGTLRADLYWRLCVGQIELPPLRERREDIPLLVEYFIAKYAADVAHHITGVTQNVLDQLMAKPWPGNIRMLENTVLRTMVMQKEDGPISEVFFDTSESDLSQLNEDFPKQISEELPASLNIKKADNNATAEDLTIDKPYNEMVDDFERKILSTALKKAKGNVSEASSLLGVNRSTLNYKLKKIGIPHGFISRVEVE</sequence>
<dbReference type="InterPro" id="IPR025662">
    <property type="entry name" value="Sigma_54_int_dom_ATP-bd_1"/>
</dbReference>
<evidence type="ECO:0000259" key="5">
    <source>
        <dbReference type="PROSITE" id="PS50045"/>
    </source>
</evidence>
<evidence type="ECO:0008006" key="9">
    <source>
        <dbReference type="Google" id="ProtNLM"/>
    </source>
</evidence>
<dbReference type="PANTHER" id="PTHR32071:SF112">
    <property type="entry name" value="REGULATORY PROTEIN"/>
    <property type="match status" value="1"/>
</dbReference>
<dbReference type="Pfam" id="PF25601">
    <property type="entry name" value="AAA_lid_14"/>
    <property type="match status" value="1"/>
</dbReference>
<dbReference type="InterPro" id="IPR003593">
    <property type="entry name" value="AAA+_ATPase"/>
</dbReference>
<organism evidence="7 8">
    <name type="scientific">Sutterella wadsworthensis HGA0223</name>
    <dbReference type="NCBI Taxonomy" id="1203554"/>
    <lineage>
        <taxon>Bacteria</taxon>
        <taxon>Pseudomonadati</taxon>
        <taxon>Pseudomonadota</taxon>
        <taxon>Betaproteobacteria</taxon>
        <taxon>Burkholderiales</taxon>
        <taxon>Sutterellaceae</taxon>
        <taxon>Sutterella</taxon>
    </lineage>
</organism>
<dbReference type="STRING" id="1203554.HMPREF1476_00308"/>
<dbReference type="Proteomes" id="UP000014400">
    <property type="component" value="Unassembled WGS sequence"/>
</dbReference>
<dbReference type="InterPro" id="IPR002197">
    <property type="entry name" value="HTH_Fis"/>
</dbReference>
<dbReference type="PATRIC" id="fig|1203554.3.peg.286"/>
<evidence type="ECO:0000313" key="7">
    <source>
        <dbReference type="EMBL" id="EPE02072.1"/>
    </source>
</evidence>
<dbReference type="PROSITE" id="PS50045">
    <property type="entry name" value="SIGMA54_INTERACT_4"/>
    <property type="match status" value="1"/>
</dbReference>
<dbReference type="FunFam" id="3.40.50.300:FF:000006">
    <property type="entry name" value="DNA-binding transcriptional regulator NtrC"/>
    <property type="match status" value="1"/>
</dbReference>
<dbReference type="Gene3D" id="1.10.8.60">
    <property type="match status" value="1"/>
</dbReference>
<evidence type="ECO:0000313" key="8">
    <source>
        <dbReference type="Proteomes" id="UP000014400"/>
    </source>
</evidence>
<keyword evidence="8" id="KW-1185">Reference proteome</keyword>
<dbReference type="PROSITE" id="PS00675">
    <property type="entry name" value="SIGMA54_INTERACT_1"/>
    <property type="match status" value="1"/>
</dbReference>
<name>S3BNW6_9BURK</name>
<accession>S3BNW6</accession>
<evidence type="ECO:0000256" key="1">
    <source>
        <dbReference type="ARBA" id="ARBA00022741"/>
    </source>
</evidence>
<reference evidence="7 8" key="1">
    <citation type="submission" date="2013-04" db="EMBL/GenBank/DDBJ databases">
        <title>The Genome Sequence of Sutterella wadsworthensis HGA0223.</title>
        <authorList>
            <consortium name="The Broad Institute Genomics Platform"/>
            <person name="Earl A."/>
            <person name="Ward D."/>
            <person name="Feldgarden M."/>
            <person name="Gevers D."/>
            <person name="Schmidt T.M."/>
            <person name="Dover J."/>
            <person name="Dai D."/>
            <person name="Walker B."/>
            <person name="Young S."/>
            <person name="Zeng Q."/>
            <person name="Gargeya S."/>
            <person name="Fitzgerald M."/>
            <person name="Haas B."/>
            <person name="Abouelleil A."/>
            <person name="Allen A.W."/>
            <person name="Alvarado L."/>
            <person name="Arachchi H.M."/>
            <person name="Berlin A.M."/>
            <person name="Chapman S.B."/>
            <person name="Gainer-Dewar J."/>
            <person name="Goldberg J."/>
            <person name="Griggs A."/>
            <person name="Gujja S."/>
            <person name="Hansen M."/>
            <person name="Howarth C."/>
            <person name="Imamovic A."/>
            <person name="Ireland A."/>
            <person name="Larimer J."/>
            <person name="McCowan C."/>
            <person name="Murphy C."/>
            <person name="Pearson M."/>
            <person name="Poon T.W."/>
            <person name="Priest M."/>
            <person name="Roberts A."/>
            <person name="Saif S."/>
            <person name="Shea T."/>
            <person name="Sisk P."/>
            <person name="Sykes S."/>
            <person name="Wortman J."/>
            <person name="Nusbaum C."/>
            <person name="Birren B."/>
        </authorList>
    </citation>
    <scope>NUCLEOTIDE SEQUENCE [LARGE SCALE GENOMIC DNA]</scope>
    <source>
        <strain evidence="7 8">HGA0223</strain>
    </source>
</reference>
<dbReference type="InterPro" id="IPR002078">
    <property type="entry name" value="Sigma_54_int"/>
</dbReference>
<dbReference type="RefSeq" id="WP_016473734.1">
    <property type="nucleotide sequence ID" value="NZ_KE150480.1"/>
</dbReference>
<evidence type="ECO:0000256" key="2">
    <source>
        <dbReference type="ARBA" id="ARBA00022840"/>
    </source>
</evidence>
<dbReference type="GO" id="GO:0043565">
    <property type="term" value="F:sequence-specific DNA binding"/>
    <property type="evidence" value="ECO:0007669"/>
    <property type="project" value="InterPro"/>
</dbReference>
<dbReference type="PROSITE" id="PS50112">
    <property type="entry name" value="PAS"/>
    <property type="match status" value="1"/>
</dbReference>
<dbReference type="Pfam" id="PF00158">
    <property type="entry name" value="Sigma54_activat"/>
    <property type="match status" value="1"/>
</dbReference>
<evidence type="ECO:0000256" key="3">
    <source>
        <dbReference type="ARBA" id="ARBA00023015"/>
    </source>
</evidence>
<keyword evidence="4" id="KW-0804">Transcription</keyword>
<dbReference type="InterPro" id="IPR009057">
    <property type="entry name" value="Homeodomain-like_sf"/>
</dbReference>
<dbReference type="Pfam" id="PF08448">
    <property type="entry name" value="PAS_4"/>
    <property type="match status" value="1"/>
</dbReference>
<dbReference type="GO" id="GO:0006355">
    <property type="term" value="P:regulation of DNA-templated transcription"/>
    <property type="evidence" value="ECO:0007669"/>
    <property type="project" value="InterPro"/>
</dbReference>
<keyword evidence="2" id="KW-0067">ATP-binding</keyword>
<dbReference type="Gene3D" id="1.10.10.60">
    <property type="entry name" value="Homeodomain-like"/>
    <property type="match status" value="1"/>
</dbReference>
<dbReference type="SUPFAM" id="SSF46689">
    <property type="entry name" value="Homeodomain-like"/>
    <property type="match status" value="1"/>
</dbReference>